<sequence>MPCWADEKCENTWEPYVFLMEDFKDYVEEGQQPKRKSSIARIELTPALHEISLTSLYTLLLLESQPLSSLVLHQPLSQNSPAFP</sequence>
<name>A0A7J0H7Z0_9ERIC</name>
<reference evidence="1 2" key="1">
    <citation type="submission" date="2019-07" db="EMBL/GenBank/DDBJ databases">
        <title>De Novo Assembly of kiwifruit Actinidia rufa.</title>
        <authorList>
            <person name="Sugita-Konishi S."/>
            <person name="Sato K."/>
            <person name="Mori E."/>
            <person name="Abe Y."/>
            <person name="Kisaki G."/>
            <person name="Hamano K."/>
            <person name="Suezawa K."/>
            <person name="Otani M."/>
            <person name="Fukuda T."/>
            <person name="Manabe T."/>
            <person name="Gomi K."/>
            <person name="Tabuchi M."/>
            <person name="Akimitsu K."/>
            <person name="Kataoka I."/>
        </authorList>
    </citation>
    <scope>NUCLEOTIDE SEQUENCE [LARGE SCALE GENOMIC DNA]</scope>
    <source>
        <strain evidence="2">cv. Fuchu</strain>
    </source>
</reference>
<keyword evidence="2" id="KW-1185">Reference proteome</keyword>
<evidence type="ECO:0000313" key="1">
    <source>
        <dbReference type="EMBL" id="GFZ19227.1"/>
    </source>
</evidence>
<accession>A0A7J0H7Z0</accession>
<evidence type="ECO:0000313" key="2">
    <source>
        <dbReference type="Proteomes" id="UP000585474"/>
    </source>
</evidence>
<gene>
    <name evidence="1" type="ORF">Acr_27g0009660</name>
</gene>
<protein>
    <submittedName>
        <fullName evidence="1">Uncharacterized protein</fullName>
    </submittedName>
</protein>
<comment type="caution">
    <text evidence="1">The sequence shown here is derived from an EMBL/GenBank/DDBJ whole genome shotgun (WGS) entry which is preliminary data.</text>
</comment>
<organism evidence="1 2">
    <name type="scientific">Actinidia rufa</name>
    <dbReference type="NCBI Taxonomy" id="165716"/>
    <lineage>
        <taxon>Eukaryota</taxon>
        <taxon>Viridiplantae</taxon>
        <taxon>Streptophyta</taxon>
        <taxon>Embryophyta</taxon>
        <taxon>Tracheophyta</taxon>
        <taxon>Spermatophyta</taxon>
        <taxon>Magnoliopsida</taxon>
        <taxon>eudicotyledons</taxon>
        <taxon>Gunneridae</taxon>
        <taxon>Pentapetalae</taxon>
        <taxon>asterids</taxon>
        <taxon>Ericales</taxon>
        <taxon>Actinidiaceae</taxon>
        <taxon>Actinidia</taxon>
    </lineage>
</organism>
<proteinExistence type="predicted"/>
<dbReference type="AlphaFoldDB" id="A0A7J0H7Z0"/>
<dbReference type="Proteomes" id="UP000585474">
    <property type="component" value="Unassembled WGS sequence"/>
</dbReference>
<dbReference type="EMBL" id="BJWL01000027">
    <property type="protein sequence ID" value="GFZ19227.1"/>
    <property type="molecule type" value="Genomic_DNA"/>
</dbReference>